<dbReference type="KEGG" id="sla:SERLADRAFT_356614"/>
<dbReference type="SUPFAM" id="SSF50729">
    <property type="entry name" value="PH domain-like"/>
    <property type="match status" value="1"/>
</dbReference>
<gene>
    <name evidence="4" type="ORF">SERLADRAFT_356614</name>
</gene>
<dbReference type="PANTHER" id="PTHR10663:SF405">
    <property type="entry name" value="ARF GUANINE NUCLEOTIDE EXCHANGE FACTOR SYT1"/>
    <property type="match status" value="1"/>
</dbReference>
<reference evidence="4" key="1">
    <citation type="submission" date="2011-04" db="EMBL/GenBank/DDBJ databases">
        <title>Evolution of plant cell wall degrading machinery underlies the functional diversity of forest fungi.</title>
        <authorList>
            <consortium name="US DOE Joint Genome Institute (JGI-PGF)"/>
            <person name="Eastwood D.C."/>
            <person name="Floudas D."/>
            <person name="Binder M."/>
            <person name="Majcherczyk A."/>
            <person name="Schneider P."/>
            <person name="Aerts A."/>
            <person name="Asiegbu F.O."/>
            <person name="Baker S.E."/>
            <person name="Barry K."/>
            <person name="Bendiksby M."/>
            <person name="Blumentritt M."/>
            <person name="Coutinho P.M."/>
            <person name="Cullen D."/>
            <person name="Cullen D."/>
            <person name="Gathman A."/>
            <person name="Goodell B."/>
            <person name="Henrissat B."/>
            <person name="Ihrmark K."/>
            <person name="Kauserud H."/>
            <person name="Kohler A."/>
            <person name="LaButti K."/>
            <person name="Lapidus A."/>
            <person name="Lavin J.L."/>
            <person name="Lee Y.-H."/>
            <person name="Lindquist E."/>
            <person name="Lilly W."/>
            <person name="Lucas S."/>
            <person name="Morin E."/>
            <person name="Murat C."/>
            <person name="Oguiza J.A."/>
            <person name="Park J."/>
            <person name="Pisabarro A.G."/>
            <person name="Riley R."/>
            <person name="Rosling A."/>
            <person name="Salamov A."/>
            <person name="Schmidt O."/>
            <person name="Schmutz J."/>
            <person name="Skrede I."/>
            <person name="Stenlid J."/>
            <person name="Wiebenga A."/>
            <person name="Xie X."/>
            <person name="Kues U."/>
            <person name="Hibbett D.S."/>
            <person name="Hoffmeister D."/>
            <person name="Hogberg N."/>
            <person name="Martin F."/>
            <person name="Grigoriev I.V."/>
            <person name="Watkinson S.C."/>
        </authorList>
    </citation>
    <scope>NUCLEOTIDE SEQUENCE</scope>
    <source>
        <strain evidence="4">S7.9</strain>
    </source>
</reference>
<dbReference type="GeneID" id="18809536"/>
<feature type="domain" description="SEC7" evidence="3">
    <location>
        <begin position="1"/>
        <end position="115"/>
    </location>
</feature>
<dbReference type="Pfam" id="PF01369">
    <property type="entry name" value="Sec7"/>
    <property type="match status" value="1"/>
</dbReference>
<dbReference type="Proteomes" id="UP000008064">
    <property type="component" value="Unassembled WGS sequence"/>
</dbReference>
<dbReference type="PANTHER" id="PTHR10663">
    <property type="entry name" value="GUANYL-NUCLEOTIDE EXCHANGE FACTOR"/>
    <property type="match status" value="1"/>
</dbReference>
<evidence type="ECO:0000256" key="1">
    <source>
        <dbReference type="SAM" id="MobiDB-lite"/>
    </source>
</evidence>
<feature type="compositionally biased region" description="Polar residues" evidence="1">
    <location>
        <begin position="523"/>
        <end position="550"/>
    </location>
</feature>
<dbReference type="SUPFAM" id="SSF48425">
    <property type="entry name" value="Sec7 domain"/>
    <property type="match status" value="1"/>
</dbReference>
<evidence type="ECO:0000313" key="4">
    <source>
        <dbReference type="EMBL" id="EGO23863.1"/>
    </source>
</evidence>
<dbReference type="InterPro" id="IPR000904">
    <property type="entry name" value="Sec7_dom"/>
</dbReference>
<dbReference type="InterPro" id="IPR041681">
    <property type="entry name" value="PH_9"/>
</dbReference>
<dbReference type="SMART" id="SM00222">
    <property type="entry name" value="Sec7"/>
    <property type="match status" value="1"/>
</dbReference>
<protein>
    <recommendedName>
        <fullName evidence="5">SEC7 domain-containing protein</fullName>
    </recommendedName>
</protein>
<sequence>MDSLKLYMDQFSFLGDPLDVAVRKLLMDVTLPRETQQIDRVIEAFAKRYLRCNPDLFTSDDHPYILAFSLIMLHTDAFNKLNKRKMSKADYIKNTSLPGVPPEVLDCFYDNIVFAPFIFIEDALDANNHQGPMLEGATPRVFSAAGTQPPSPLPSGGTTTTLFGRAKIDPYYLITRNLLGPLRVNVEALVPAENPYSHQGTTGPLNGEELLHAFTHAIVIEMGIVDNNRLPSAFFGLNVAGMPSPMLAGVGALPEIPPSTGQVWTLKVTKVGLLNRKDEILEGGKKVSNRKWKPFSVILTKSQLLLFRDTNWAAALLSRTTNVGNRVPYPQTSIFRPDELFSIKDAVAVYDKSYTKHVNAFRLVLADGRHILFQTSDEKELNEWISRINYASTFRSTGVRMRSLGMSGKDVELTGVAAANSHLHDIQRQNHQAQPKVHSFGQRALNDSTDMSSPNNVEEPWRSMQSRRVTMMSGRQDVDLEIPVDPGIEGAYQFKATFDQVKAELAAGYWYSGEPHIVPESGSRPNSEFSVNSPASTPDGDTSRGSSRSQLIRPKVEDLETQLTTKISQLDTNMRFVRNVGIMTPFQKATRDRLQDAVQNTSKKVMQLRLDMARLICHRNVLLNDLAEEERTFHRTKTLALQAATETLQSSSAQNVLRMSFDAQDVTVGESSAAPSPDTPDQSKTESSMCNSLDSALDLGLDWSSSVEDMAALHFLNASHETDSPVTEGGCSSIGHGELNMSGRMIGRTSSDPATLVDQGGRDSQTELAEEWNKTRAAKRVSLVRLPTDFRVPTLLGKQHRPGEDGISTVVEDVASRW</sequence>
<dbReference type="InterPro" id="IPR001849">
    <property type="entry name" value="PH_domain"/>
</dbReference>
<feature type="domain" description="PH" evidence="2">
    <location>
        <begin position="267"/>
        <end position="393"/>
    </location>
</feature>
<feature type="region of interest" description="Disordered" evidence="1">
    <location>
        <begin position="519"/>
        <end position="553"/>
    </location>
</feature>
<proteinExistence type="predicted"/>
<evidence type="ECO:0008006" key="5">
    <source>
        <dbReference type="Google" id="ProtNLM"/>
    </source>
</evidence>
<organism>
    <name type="scientific">Serpula lacrymans var. lacrymans (strain S7.9)</name>
    <name type="common">Dry rot fungus</name>
    <dbReference type="NCBI Taxonomy" id="578457"/>
    <lineage>
        <taxon>Eukaryota</taxon>
        <taxon>Fungi</taxon>
        <taxon>Dikarya</taxon>
        <taxon>Basidiomycota</taxon>
        <taxon>Agaricomycotina</taxon>
        <taxon>Agaricomycetes</taxon>
        <taxon>Agaricomycetidae</taxon>
        <taxon>Boletales</taxon>
        <taxon>Coniophorineae</taxon>
        <taxon>Serpulaceae</taxon>
        <taxon>Serpula</taxon>
    </lineage>
</organism>
<dbReference type="EMBL" id="GL945435">
    <property type="protein sequence ID" value="EGO23863.1"/>
    <property type="molecule type" value="Genomic_DNA"/>
</dbReference>
<dbReference type="OrthoDB" id="430364at2759"/>
<dbReference type="InterPro" id="IPR023394">
    <property type="entry name" value="Sec7_C_sf"/>
</dbReference>
<dbReference type="PROSITE" id="PS50003">
    <property type="entry name" value="PH_DOMAIN"/>
    <property type="match status" value="1"/>
</dbReference>
<dbReference type="Gene3D" id="1.10.1000.11">
    <property type="entry name" value="Arf Nucleotide-binding Site Opener,domain 2"/>
    <property type="match status" value="1"/>
</dbReference>
<feature type="region of interest" description="Disordered" evidence="1">
    <location>
        <begin position="667"/>
        <end position="689"/>
    </location>
</feature>
<dbReference type="Gene3D" id="2.30.29.30">
    <property type="entry name" value="Pleckstrin-homology domain (PH domain)/Phosphotyrosine-binding domain (PTB)"/>
    <property type="match status" value="1"/>
</dbReference>
<dbReference type="HOGENOM" id="CLU_305870_0_0_1"/>
<dbReference type="InterPro" id="IPR011993">
    <property type="entry name" value="PH-like_dom_sf"/>
</dbReference>
<dbReference type="RefSeq" id="XP_007319625.1">
    <property type="nucleotide sequence ID" value="XM_007319563.1"/>
</dbReference>
<dbReference type="SMART" id="SM00233">
    <property type="entry name" value="PH"/>
    <property type="match status" value="1"/>
</dbReference>
<evidence type="ECO:0000259" key="3">
    <source>
        <dbReference type="PROSITE" id="PS50190"/>
    </source>
</evidence>
<name>F8NZ43_SERL9</name>
<dbReference type="GO" id="GO:0005085">
    <property type="term" value="F:guanyl-nucleotide exchange factor activity"/>
    <property type="evidence" value="ECO:0007669"/>
    <property type="project" value="InterPro"/>
</dbReference>
<dbReference type="AlphaFoldDB" id="F8NZ43"/>
<dbReference type="PROSITE" id="PS50190">
    <property type="entry name" value="SEC7"/>
    <property type="match status" value="1"/>
</dbReference>
<evidence type="ECO:0000259" key="2">
    <source>
        <dbReference type="PROSITE" id="PS50003"/>
    </source>
</evidence>
<dbReference type="InterPro" id="IPR035999">
    <property type="entry name" value="Sec7_dom_sf"/>
</dbReference>
<dbReference type="Pfam" id="PF15410">
    <property type="entry name" value="PH_9"/>
    <property type="match status" value="1"/>
</dbReference>
<feature type="compositionally biased region" description="Polar residues" evidence="1">
    <location>
        <begin position="669"/>
        <end position="689"/>
    </location>
</feature>
<accession>F8NZ43</accession>
<dbReference type="GO" id="GO:0032012">
    <property type="term" value="P:regulation of ARF protein signal transduction"/>
    <property type="evidence" value="ECO:0007669"/>
    <property type="project" value="InterPro"/>
</dbReference>